<dbReference type="Proteomes" id="UP000760494">
    <property type="component" value="Unassembled WGS sequence"/>
</dbReference>
<dbReference type="EMBL" id="CABFJX010000403">
    <property type="protein sequence ID" value="VTT80453.1"/>
    <property type="molecule type" value="Genomic_DNA"/>
</dbReference>
<sequence length="264" mass="29956">SVVLFGDFHQPCLDLSDRNPARRHFTRLQNLGLTVDCFVLLLSENFLTFIHGKPYQYPSEIDQSKTAKITHQSFLLQAESPKLCPKGKDVNLITKVLVASNNRRTWMINCSLAALARSWAMIRQVAKFCCHLELDEQIFTSLCFCRFSRQEPVDHSQLRTLQELSLIAPALVPGEGPPPNALDIRDGWNNFIDKPQRLLIPNLVQPLRPLHNTASDLGNAHRCQMLIRNGSLTNCHQRMSSHDWDCDTLPYFKGSQGFATAFIT</sequence>
<comment type="caution">
    <text evidence="1">The sequence shown here is derived from an EMBL/GenBank/DDBJ whole genome shotgun (WGS) entry which is preliminary data.</text>
</comment>
<evidence type="ECO:0000313" key="1">
    <source>
        <dbReference type="EMBL" id="VTT80453.1"/>
    </source>
</evidence>
<reference evidence="1" key="1">
    <citation type="submission" date="2019-05" db="EMBL/GenBank/DDBJ databases">
        <authorList>
            <person name="Piombo E."/>
        </authorList>
    </citation>
    <scope>NUCLEOTIDE SEQUENCE</scope>
    <source>
        <strain evidence="1">C2S</strain>
    </source>
</reference>
<accession>A0A9Q9S2K9</accession>
<feature type="non-terminal residue" evidence="1">
    <location>
        <position position="1"/>
    </location>
</feature>
<dbReference type="AlphaFoldDB" id="A0A9Q9S2K9"/>
<proteinExistence type="predicted"/>
<protein>
    <submittedName>
        <fullName evidence="1">Uncharacterized protein</fullName>
    </submittedName>
</protein>
<gene>
    <name evidence="1" type="ORF">C2S_11775</name>
</gene>
<feature type="non-terminal residue" evidence="1">
    <location>
        <position position="264"/>
    </location>
</feature>
<name>A0A9Q9S2K9_FUSFU</name>
<organism evidence="1 2">
    <name type="scientific">Fusarium fujikuroi</name>
    <name type="common">Bakanae and foot rot disease fungus</name>
    <name type="synonym">Gibberella fujikuroi</name>
    <dbReference type="NCBI Taxonomy" id="5127"/>
    <lineage>
        <taxon>Eukaryota</taxon>
        <taxon>Fungi</taxon>
        <taxon>Dikarya</taxon>
        <taxon>Ascomycota</taxon>
        <taxon>Pezizomycotina</taxon>
        <taxon>Sordariomycetes</taxon>
        <taxon>Hypocreomycetidae</taxon>
        <taxon>Hypocreales</taxon>
        <taxon>Nectriaceae</taxon>
        <taxon>Fusarium</taxon>
        <taxon>Fusarium fujikuroi species complex</taxon>
    </lineage>
</organism>
<evidence type="ECO:0000313" key="2">
    <source>
        <dbReference type="Proteomes" id="UP000760494"/>
    </source>
</evidence>